<accession>A0A7I9Y169</accession>
<reference evidence="3 4" key="1">
    <citation type="journal article" date="2019" name="Emerg. Microbes Infect.">
        <title>Comprehensive subspecies identification of 175 nontuberculous mycobacteria species based on 7547 genomic profiles.</title>
        <authorList>
            <person name="Matsumoto Y."/>
            <person name="Kinjo T."/>
            <person name="Motooka D."/>
            <person name="Nabeya D."/>
            <person name="Jung N."/>
            <person name="Uechi K."/>
            <person name="Horii T."/>
            <person name="Iida T."/>
            <person name="Fujita J."/>
            <person name="Nakamura S."/>
        </authorList>
    </citation>
    <scope>NUCLEOTIDE SEQUENCE [LARGE SCALE GENOMIC DNA]</scope>
    <source>
        <strain evidence="3 4">JCM 17322</strain>
    </source>
</reference>
<dbReference type="EMBL" id="BLKW01000004">
    <property type="protein sequence ID" value="GFG75789.1"/>
    <property type="molecule type" value="Genomic_DNA"/>
</dbReference>
<dbReference type="PRINTS" id="PR01438">
    <property type="entry name" value="UNVRSLSTRESS"/>
</dbReference>
<evidence type="ECO:0000313" key="3">
    <source>
        <dbReference type="EMBL" id="GFG75789.1"/>
    </source>
</evidence>
<dbReference type="AlphaFoldDB" id="A0A7I9Y169"/>
<dbReference type="InterPro" id="IPR006015">
    <property type="entry name" value="Universal_stress_UspA"/>
</dbReference>
<dbReference type="Pfam" id="PF00582">
    <property type="entry name" value="Usp"/>
    <property type="match status" value="2"/>
</dbReference>
<dbReference type="RefSeq" id="WP_163758735.1">
    <property type="nucleotide sequence ID" value="NZ_BLKW01000004.1"/>
</dbReference>
<gene>
    <name evidence="3" type="ORF">MBOT_31540</name>
</gene>
<feature type="domain" description="UspA" evidence="2">
    <location>
        <begin position="164"/>
        <end position="304"/>
    </location>
</feature>
<organism evidence="3 4">
    <name type="scientific">Mycobacterium botniense</name>
    <dbReference type="NCBI Taxonomy" id="84962"/>
    <lineage>
        <taxon>Bacteria</taxon>
        <taxon>Bacillati</taxon>
        <taxon>Actinomycetota</taxon>
        <taxon>Actinomycetes</taxon>
        <taxon>Mycobacteriales</taxon>
        <taxon>Mycobacteriaceae</taxon>
        <taxon>Mycobacterium</taxon>
    </lineage>
</organism>
<evidence type="ECO:0000256" key="1">
    <source>
        <dbReference type="ARBA" id="ARBA00008791"/>
    </source>
</evidence>
<protein>
    <submittedName>
        <fullName evidence="3">Universal stress protein</fullName>
    </submittedName>
</protein>
<dbReference type="PANTHER" id="PTHR46268:SF6">
    <property type="entry name" value="UNIVERSAL STRESS PROTEIN UP12"/>
    <property type="match status" value="1"/>
</dbReference>
<proteinExistence type="inferred from homology"/>
<dbReference type="CDD" id="cd23944">
    <property type="entry name" value="USP_Rv2623_repeat1"/>
    <property type="match status" value="1"/>
</dbReference>
<dbReference type="Proteomes" id="UP000465361">
    <property type="component" value="Unassembled WGS sequence"/>
</dbReference>
<evidence type="ECO:0000313" key="4">
    <source>
        <dbReference type="Proteomes" id="UP000465361"/>
    </source>
</evidence>
<dbReference type="PANTHER" id="PTHR46268">
    <property type="entry name" value="STRESS RESPONSE PROTEIN NHAX"/>
    <property type="match status" value="1"/>
</dbReference>
<dbReference type="InterPro" id="IPR014729">
    <property type="entry name" value="Rossmann-like_a/b/a_fold"/>
</dbReference>
<dbReference type="Gene3D" id="3.40.50.620">
    <property type="entry name" value="HUPs"/>
    <property type="match status" value="2"/>
</dbReference>
<comment type="caution">
    <text evidence="3">The sequence shown here is derived from an EMBL/GenBank/DDBJ whole genome shotgun (WGS) entry which is preliminary data.</text>
</comment>
<keyword evidence="4" id="KW-1185">Reference proteome</keyword>
<name>A0A7I9Y169_9MYCO</name>
<sequence length="306" mass="32310">MPTALAQPGIVVGIDGSAHSHAALRWAVQEATIRNAALTLVYAAAPIPAGSPILTQWPGGVVPAEVLQQLEGRARQVLADAVQVVEEMAGDRSRLRIKSELISEPPVPALVDVSTKADMVVVGSRGQGAVKRVLLGSVSTGLVHHAHCPVAVIRDGVVPPAHGPVLVGIDGSPVSELATAIAFDEASWRGAELVALYAWTDAEVPDMTHREWTGLTRTSWSALQSEAEETLAERLAGWRDRYPDVTVHRVVVPNRPAQHLLERAESAQLVIVGSHGRGGFAGMLLGSVSTAVVHAARTPVIVARQR</sequence>
<dbReference type="InterPro" id="IPR006016">
    <property type="entry name" value="UspA"/>
</dbReference>
<evidence type="ECO:0000259" key="2">
    <source>
        <dbReference type="Pfam" id="PF00582"/>
    </source>
</evidence>
<dbReference type="SUPFAM" id="SSF52402">
    <property type="entry name" value="Adenine nucleotide alpha hydrolases-like"/>
    <property type="match status" value="2"/>
</dbReference>
<comment type="similarity">
    <text evidence="1">Belongs to the universal stress protein A family.</text>
</comment>
<feature type="domain" description="UspA" evidence="2">
    <location>
        <begin position="10"/>
        <end position="154"/>
    </location>
</feature>